<reference evidence="2" key="1">
    <citation type="submission" date="2022-11" db="EMBL/GenBank/DDBJ databases">
        <authorList>
            <person name="Petersen C."/>
        </authorList>
    </citation>
    <scope>NUCLEOTIDE SEQUENCE</scope>
    <source>
        <strain evidence="2">IBT 20477</strain>
    </source>
</reference>
<dbReference type="OrthoDB" id="4362058at2759"/>
<evidence type="ECO:0000313" key="2">
    <source>
        <dbReference type="EMBL" id="KAJ5192700.1"/>
    </source>
</evidence>
<keyword evidence="3" id="KW-1185">Reference proteome</keyword>
<sequence length="139" mass="14455">MVSASFVQGKKGGNPPLSPSGGQSRPRNCRTCHEISNTALAVSDSLARITSVTDHGFRGLFIVLSIRPQLVLSRPSPYFAYERATFGSICEGCEVDELRLSEPGDDGAEDPGVSADAAVRFAVALAAAAAAVGLQCGQM</sequence>
<name>A0A9W9M815_9EURO</name>
<protein>
    <submittedName>
        <fullName evidence="2">Uncharacterized protein</fullName>
    </submittedName>
</protein>
<gene>
    <name evidence="2" type="ORF">N7449_008842</name>
</gene>
<proteinExistence type="predicted"/>
<accession>A0A9W9M815</accession>
<evidence type="ECO:0000313" key="3">
    <source>
        <dbReference type="Proteomes" id="UP001150942"/>
    </source>
</evidence>
<feature type="region of interest" description="Disordered" evidence="1">
    <location>
        <begin position="1"/>
        <end position="28"/>
    </location>
</feature>
<organism evidence="2 3">
    <name type="scientific">Penicillium cf. viridicatum</name>
    <dbReference type="NCBI Taxonomy" id="2972119"/>
    <lineage>
        <taxon>Eukaryota</taxon>
        <taxon>Fungi</taxon>
        <taxon>Dikarya</taxon>
        <taxon>Ascomycota</taxon>
        <taxon>Pezizomycotina</taxon>
        <taxon>Eurotiomycetes</taxon>
        <taxon>Eurotiomycetidae</taxon>
        <taxon>Eurotiales</taxon>
        <taxon>Aspergillaceae</taxon>
        <taxon>Penicillium</taxon>
    </lineage>
</organism>
<comment type="caution">
    <text evidence="2">The sequence shown here is derived from an EMBL/GenBank/DDBJ whole genome shotgun (WGS) entry which is preliminary data.</text>
</comment>
<reference evidence="2" key="2">
    <citation type="journal article" date="2023" name="IMA Fungus">
        <title>Comparative genomic study of the Penicillium genus elucidates a diverse pangenome and 15 lateral gene transfer events.</title>
        <authorList>
            <person name="Petersen C."/>
            <person name="Sorensen T."/>
            <person name="Nielsen M.R."/>
            <person name="Sondergaard T.E."/>
            <person name="Sorensen J.L."/>
            <person name="Fitzpatrick D.A."/>
            <person name="Frisvad J.C."/>
            <person name="Nielsen K.L."/>
        </authorList>
    </citation>
    <scope>NUCLEOTIDE SEQUENCE</scope>
    <source>
        <strain evidence="2">IBT 20477</strain>
    </source>
</reference>
<evidence type="ECO:0000256" key="1">
    <source>
        <dbReference type="SAM" id="MobiDB-lite"/>
    </source>
</evidence>
<dbReference type="Proteomes" id="UP001150942">
    <property type="component" value="Unassembled WGS sequence"/>
</dbReference>
<dbReference type="AlphaFoldDB" id="A0A9W9M815"/>
<dbReference type="EMBL" id="JAPQKQ010000006">
    <property type="protein sequence ID" value="KAJ5192700.1"/>
    <property type="molecule type" value="Genomic_DNA"/>
</dbReference>